<dbReference type="AlphaFoldDB" id="A3IH65"/>
<evidence type="ECO:0000313" key="7">
    <source>
        <dbReference type="Proteomes" id="UP000003781"/>
    </source>
</evidence>
<keyword evidence="2 5" id="KW-0812">Transmembrane</keyword>
<organism evidence="6 7">
    <name type="scientific">Crocosphaera chwakensis CCY0110</name>
    <dbReference type="NCBI Taxonomy" id="391612"/>
    <lineage>
        <taxon>Bacteria</taxon>
        <taxon>Bacillati</taxon>
        <taxon>Cyanobacteriota</taxon>
        <taxon>Cyanophyceae</taxon>
        <taxon>Oscillatoriophycideae</taxon>
        <taxon>Chroococcales</taxon>
        <taxon>Aphanothecaceae</taxon>
        <taxon>Crocosphaera</taxon>
        <taxon>Crocosphaera chwakensis</taxon>
    </lineage>
</organism>
<keyword evidence="3 5" id="KW-1133">Transmembrane helix</keyword>
<protein>
    <recommendedName>
        <fullName evidence="8">MtN3 and saliva related transmembrane protein</fullName>
    </recommendedName>
</protein>
<dbReference type="InterPro" id="IPR047662">
    <property type="entry name" value="SemiSWEET"/>
</dbReference>
<gene>
    <name evidence="6" type="ORF">CY0110_10542</name>
</gene>
<dbReference type="Gene3D" id="1.20.1280.290">
    <property type="match status" value="1"/>
</dbReference>
<reference evidence="6 7" key="1">
    <citation type="submission" date="2007-03" db="EMBL/GenBank/DDBJ databases">
        <authorList>
            <person name="Stal L."/>
            <person name="Ferriera S."/>
            <person name="Johnson J."/>
            <person name="Kravitz S."/>
            <person name="Beeson K."/>
            <person name="Sutton G."/>
            <person name="Rogers Y.-H."/>
            <person name="Friedman R."/>
            <person name="Frazier M."/>
            <person name="Venter J.C."/>
        </authorList>
    </citation>
    <scope>NUCLEOTIDE SEQUENCE [LARGE SCALE GENOMIC DNA]</scope>
    <source>
        <strain evidence="6 7">CCY0110</strain>
    </source>
</reference>
<dbReference type="Pfam" id="PF04193">
    <property type="entry name" value="PQ-loop"/>
    <property type="match status" value="1"/>
</dbReference>
<keyword evidence="4 5" id="KW-0472">Membrane</keyword>
<evidence type="ECO:0008006" key="8">
    <source>
        <dbReference type="Google" id="ProtNLM"/>
    </source>
</evidence>
<dbReference type="NCBIfam" id="NF037968">
    <property type="entry name" value="SemiSWEET_2"/>
    <property type="match status" value="1"/>
</dbReference>
<accession>A3IH65</accession>
<comment type="subcellular location">
    <subcellularLocation>
        <location evidence="1">Membrane</location>
        <topology evidence="1">Multi-pass membrane protein</topology>
    </subcellularLocation>
</comment>
<comment type="caution">
    <text evidence="6">The sequence shown here is derived from an EMBL/GenBank/DDBJ whole genome shotgun (WGS) entry which is preliminary data.</text>
</comment>
<sequence>MNSITWIGLLAGTLTTISFFPQMLKTWKTRSTKDISLEMFLLFCSGLLLWIIYGLFMRDIPVIMTNIATFVLAFPILILKLKYK</sequence>
<feature type="transmembrane region" description="Helical" evidence="5">
    <location>
        <begin position="36"/>
        <end position="56"/>
    </location>
</feature>
<feature type="transmembrane region" description="Helical" evidence="5">
    <location>
        <begin position="6"/>
        <end position="24"/>
    </location>
</feature>
<dbReference type="GO" id="GO:0051119">
    <property type="term" value="F:sugar transmembrane transporter activity"/>
    <property type="evidence" value="ECO:0007669"/>
    <property type="project" value="InterPro"/>
</dbReference>
<keyword evidence="7" id="KW-1185">Reference proteome</keyword>
<evidence type="ECO:0000256" key="2">
    <source>
        <dbReference type="ARBA" id="ARBA00022692"/>
    </source>
</evidence>
<feature type="transmembrane region" description="Helical" evidence="5">
    <location>
        <begin position="62"/>
        <end position="81"/>
    </location>
</feature>
<evidence type="ECO:0000313" key="6">
    <source>
        <dbReference type="EMBL" id="EAZ94307.1"/>
    </source>
</evidence>
<dbReference type="Proteomes" id="UP000003781">
    <property type="component" value="Unassembled WGS sequence"/>
</dbReference>
<dbReference type="RefSeq" id="WP_008272648.1">
    <property type="nucleotide sequence ID" value="NZ_AAXW01000001.1"/>
</dbReference>
<proteinExistence type="predicted"/>
<dbReference type="InterPro" id="IPR006603">
    <property type="entry name" value="PQ-loop_rpt"/>
</dbReference>
<dbReference type="GO" id="GO:0016020">
    <property type="term" value="C:membrane"/>
    <property type="evidence" value="ECO:0007669"/>
    <property type="project" value="UniProtKB-SubCell"/>
</dbReference>
<evidence type="ECO:0000256" key="5">
    <source>
        <dbReference type="SAM" id="Phobius"/>
    </source>
</evidence>
<dbReference type="EMBL" id="AAXW01000001">
    <property type="protein sequence ID" value="EAZ94307.1"/>
    <property type="molecule type" value="Genomic_DNA"/>
</dbReference>
<dbReference type="OrthoDB" id="9814012at2"/>
<name>A3IH65_9CHRO</name>
<dbReference type="eggNOG" id="COG4095">
    <property type="taxonomic scope" value="Bacteria"/>
</dbReference>
<evidence type="ECO:0000256" key="1">
    <source>
        <dbReference type="ARBA" id="ARBA00004141"/>
    </source>
</evidence>
<evidence type="ECO:0000256" key="3">
    <source>
        <dbReference type="ARBA" id="ARBA00022989"/>
    </source>
</evidence>
<evidence type="ECO:0000256" key="4">
    <source>
        <dbReference type="ARBA" id="ARBA00023136"/>
    </source>
</evidence>